<proteinExistence type="inferred from homology"/>
<dbReference type="InterPro" id="IPR005064">
    <property type="entry name" value="BUG"/>
</dbReference>
<dbReference type="RefSeq" id="WP_250196548.1">
    <property type="nucleotide sequence ID" value="NZ_CP097635.1"/>
</dbReference>
<evidence type="ECO:0000313" key="3">
    <source>
        <dbReference type="EMBL" id="URI08326.1"/>
    </source>
</evidence>
<dbReference type="PANTHER" id="PTHR42928">
    <property type="entry name" value="TRICARBOXYLATE-BINDING PROTEIN"/>
    <property type="match status" value="1"/>
</dbReference>
<dbReference type="InterPro" id="IPR006311">
    <property type="entry name" value="TAT_signal"/>
</dbReference>
<dbReference type="Proteomes" id="UP001056201">
    <property type="component" value="Chromosome 1"/>
</dbReference>
<dbReference type="Pfam" id="PF03401">
    <property type="entry name" value="TctC"/>
    <property type="match status" value="1"/>
</dbReference>
<dbReference type="EMBL" id="CP097635">
    <property type="protein sequence ID" value="URI08326.1"/>
    <property type="molecule type" value="Genomic_DNA"/>
</dbReference>
<name>A0ABY4S4G1_AQUTE</name>
<evidence type="ECO:0000256" key="1">
    <source>
        <dbReference type="ARBA" id="ARBA00006987"/>
    </source>
</evidence>
<dbReference type="PIRSF" id="PIRSF017082">
    <property type="entry name" value="YflP"/>
    <property type="match status" value="1"/>
</dbReference>
<keyword evidence="2" id="KW-0732">Signal</keyword>
<dbReference type="CDD" id="cd13578">
    <property type="entry name" value="PBP2_Bug27"/>
    <property type="match status" value="1"/>
</dbReference>
<organism evidence="3 4">
    <name type="scientific">Aquincola tertiaricarbonis</name>
    <dbReference type="NCBI Taxonomy" id="391953"/>
    <lineage>
        <taxon>Bacteria</taxon>
        <taxon>Pseudomonadati</taxon>
        <taxon>Pseudomonadota</taxon>
        <taxon>Betaproteobacteria</taxon>
        <taxon>Burkholderiales</taxon>
        <taxon>Sphaerotilaceae</taxon>
        <taxon>Aquincola</taxon>
    </lineage>
</organism>
<feature type="chain" id="PRO_5045306733" evidence="2">
    <location>
        <begin position="27"/>
        <end position="326"/>
    </location>
</feature>
<dbReference type="PROSITE" id="PS51318">
    <property type="entry name" value="TAT"/>
    <property type="match status" value="1"/>
</dbReference>
<reference evidence="3" key="1">
    <citation type="submission" date="2022-05" db="EMBL/GenBank/DDBJ databases">
        <title>An RpoN-dependent PEP-CTERM gene is involved in floc formation of an Aquincola tertiaricarbonis strain.</title>
        <authorList>
            <person name="Qiu D."/>
            <person name="Xia M."/>
        </authorList>
    </citation>
    <scope>NUCLEOTIDE SEQUENCE</scope>
    <source>
        <strain evidence="3">RN12</strain>
    </source>
</reference>
<sequence length="326" mass="34176">MTVQRRRLLGSATAFTLVGLAGRATAQPTWPVSPVKWIVPFPPAGAMDVIARTLAEQMGRQLGQTFVIENRPGAGGNIGADAVARSPADGSTMMIVANGQAVNRYLYRRLSYDPVKDFAPVSLVAVVPNVLVVSAANPARSVADVIRQAQANPGKLSYASAGNGTSIHLAGELFASMAKLDLLHVPYKGSGPAVTDLIGGQVDMMFDSITSARPHIESGRLRALGVTTSRRSAALPEVPTIAEAGLPGYDLSPWFAVFVPAGTPQPVVDKMNAALLAAMKQPEVKARFAVIGAEPIGSSPQQLAAHLKAEMDKWGAVIAERGIRAD</sequence>
<keyword evidence="4" id="KW-1185">Reference proteome</keyword>
<accession>A0ABY4S4G1</accession>
<dbReference type="SUPFAM" id="SSF53850">
    <property type="entry name" value="Periplasmic binding protein-like II"/>
    <property type="match status" value="1"/>
</dbReference>
<dbReference type="PANTHER" id="PTHR42928:SF5">
    <property type="entry name" value="BLR1237 PROTEIN"/>
    <property type="match status" value="1"/>
</dbReference>
<gene>
    <name evidence="3" type="ORF">MW290_07080</name>
</gene>
<dbReference type="Gene3D" id="3.40.190.10">
    <property type="entry name" value="Periplasmic binding protein-like II"/>
    <property type="match status" value="1"/>
</dbReference>
<protein>
    <submittedName>
        <fullName evidence="3">Tripartite tricarboxylate transporter substrate binding protein</fullName>
    </submittedName>
</protein>
<feature type="signal peptide" evidence="2">
    <location>
        <begin position="1"/>
        <end position="26"/>
    </location>
</feature>
<evidence type="ECO:0000256" key="2">
    <source>
        <dbReference type="SAM" id="SignalP"/>
    </source>
</evidence>
<evidence type="ECO:0000313" key="4">
    <source>
        <dbReference type="Proteomes" id="UP001056201"/>
    </source>
</evidence>
<dbReference type="Gene3D" id="3.40.190.150">
    <property type="entry name" value="Bordetella uptake gene, domain 1"/>
    <property type="match status" value="1"/>
</dbReference>
<dbReference type="InterPro" id="IPR042100">
    <property type="entry name" value="Bug_dom1"/>
</dbReference>
<comment type="similarity">
    <text evidence="1">Belongs to the UPF0065 (bug) family.</text>
</comment>